<dbReference type="AlphaFoldDB" id="A0A430A7E5"/>
<dbReference type="SUPFAM" id="SSF55729">
    <property type="entry name" value="Acyl-CoA N-acyltransferases (Nat)"/>
    <property type="match status" value="1"/>
</dbReference>
<sequence>MIKIEKLEKLDEKELYLMFESFISKWSRMIRPCDFENFYRLYKELDQTEYVYGVFDQDELAGVFGLSGSFVEPMPKIKKSFALKNWRWHLGVKLLGESVHPNECYLSFIAVAKEYRGKGIGQSCLAFIEKFAMGQSDINTVSLMVAVDNKKALALYKNRGFKVIGQLNSWLTRGILGERSWLKMVKEVD</sequence>
<dbReference type="Pfam" id="PF00583">
    <property type="entry name" value="Acetyltransf_1"/>
    <property type="match status" value="1"/>
</dbReference>
<gene>
    <name evidence="2" type="ORF">CBF31_04700</name>
</gene>
<protein>
    <recommendedName>
        <fullName evidence="1">N-acetyltransferase domain-containing protein</fullName>
    </recommendedName>
</protein>
<evidence type="ECO:0000313" key="2">
    <source>
        <dbReference type="EMBL" id="RSU03030.1"/>
    </source>
</evidence>
<dbReference type="InterPro" id="IPR000182">
    <property type="entry name" value="GNAT_dom"/>
</dbReference>
<dbReference type="GO" id="GO:0016747">
    <property type="term" value="F:acyltransferase activity, transferring groups other than amino-acyl groups"/>
    <property type="evidence" value="ECO:0007669"/>
    <property type="project" value="InterPro"/>
</dbReference>
<comment type="caution">
    <text evidence="2">The sequence shown here is derived from an EMBL/GenBank/DDBJ whole genome shotgun (WGS) entry which is preliminary data.</text>
</comment>
<feature type="domain" description="N-acetyltransferase" evidence="1">
    <location>
        <begin position="28"/>
        <end position="189"/>
    </location>
</feature>
<proteinExistence type="predicted"/>
<name>A0A430A7E5_9ENTE</name>
<evidence type="ECO:0000313" key="3">
    <source>
        <dbReference type="Proteomes" id="UP000287101"/>
    </source>
</evidence>
<dbReference type="EMBL" id="NGJY01000002">
    <property type="protein sequence ID" value="RSU03030.1"/>
    <property type="molecule type" value="Genomic_DNA"/>
</dbReference>
<dbReference type="OrthoDB" id="9773249at2"/>
<keyword evidence="3" id="KW-1185">Reference proteome</keyword>
<accession>A0A430A7E5</accession>
<reference evidence="2 3" key="1">
    <citation type="submission" date="2017-05" db="EMBL/GenBank/DDBJ databases">
        <title>Vagococcus spp. assemblies.</title>
        <authorList>
            <person name="Gulvik C.A."/>
        </authorList>
    </citation>
    <scope>NUCLEOTIDE SEQUENCE [LARGE SCALE GENOMIC DNA]</scope>
    <source>
        <strain evidence="2 3">CCUG 41755</strain>
    </source>
</reference>
<dbReference type="InterPro" id="IPR016181">
    <property type="entry name" value="Acyl_CoA_acyltransferase"/>
</dbReference>
<dbReference type="Proteomes" id="UP000287101">
    <property type="component" value="Unassembled WGS sequence"/>
</dbReference>
<dbReference type="Gene3D" id="3.40.630.30">
    <property type="match status" value="1"/>
</dbReference>
<organism evidence="2 3">
    <name type="scientific">Vagococcus fessus</name>
    <dbReference type="NCBI Taxonomy" id="120370"/>
    <lineage>
        <taxon>Bacteria</taxon>
        <taxon>Bacillati</taxon>
        <taxon>Bacillota</taxon>
        <taxon>Bacilli</taxon>
        <taxon>Lactobacillales</taxon>
        <taxon>Enterococcaceae</taxon>
        <taxon>Vagococcus</taxon>
    </lineage>
</organism>
<dbReference type="CDD" id="cd04301">
    <property type="entry name" value="NAT_SF"/>
    <property type="match status" value="1"/>
</dbReference>
<dbReference type="RefSeq" id="WP_126831241.1">
    <property type="nucleotide sequence ID" value="NZ_CBCRYB010000004.1"/>
</dbReference>
<dbReference type="PROSITE" id="PS51186">
    <property type="entry name" value="GNAT"/>
    <property type="match status" value="1"/>
</dbReference>
<evidence type="ECO:0000259" key="1">
    <source>
        <dbReference type="PROSITE" id="PS51186"/>
    </source>
</evidence>